<dbReference type="InterPro" id="IPR001433">
    <property type="entry name" value="OxRdtase_FAD/NAD-bd"/>
</dbReference>
<dbReference type="GO" id="GO:0050660">
    <property type="term" value="F:flavin adenine dinucleotide binding"/>
    <property type="evidence" value="ECO:0007669"/>
    <property type="project" value="TreeGrafter"/>
</dbReference>
<keyword evidence="12" id="KW-1185">Reference proteome</keyword>
<dbReference type="GO" id="GO:0009086">
    <property type="term" value="P:methionine biosynthetic process"/>
    <property type="evidence" value="ECO:0007669"/>
    <property type="project" value="UniProtKB-KW"/>
</dbReference>
<accession>A0AAD1U8E3</accession>
<reference evidence="11" key="1">
    <citation type="submission" date="2023-07" db="EMBL/GenBank/DDBJ databases">
        <authorList>
            <consortium name="AG Swart"/>
            <person name="Singh M."/>
            <person name="Singh A."/>
            <person name="Seah K."/>
            <person name="Emmerich C."/>
        </authorList>
    </citation>
    <scope>NUCLEOTIDE SEQUENCE</scope>
    <source>
        <strain evidence="11">DP1</strain>
    </source>
</reference>
<dbReference type="EC" id="1.16.1.8" evidence="7"/>
<dbReference type="Gene3D" id="3.40.50.360">
    <property type="match status" value="1"/>
</dbReference>
<dbReference type="Gene3D" id="2.40.30.10">
    <property type="entry name" value="Translation factors"/>
    <property type="match status" value="1"/>
</dbReference>
<feature type="domain" description="FAD-binding FR-type" evidence="10">
    <location>
        <begin position="196"/>
        <end position="398"/>
    </location>
</feature>
<evidence type="ECO:0000256" key="8">
    <source>
        <dbReference type="ARBA" id="ARBA00040659"/>
    </source>
</evidence>
<dbReference type="GO" id="GO:0030586">
    <property type="term" value="F:[methionine synthase] reductase (NADPH) activity"/>
    <property type="evidence" value="ECO:0007669"/>
    <property type="project" value="UniProtKB-EC"/>
</dbReference>
<evidence type="ECO:0000256" key="7">
    <source>
        <dbReference type="ARBA" id="ARBA00039088"/>
    </source>
</evidence>
<dbReference type="InterPro" id="IPR039261">
    <property type="entry name" value="FNR_nucleotide-bd"/>
</dbReference>
<dbReference type="GO" id="GO:0050667">
    <property type="term" value="P:homocysteine metabolic process"/>
    <property type="evidence" value="ECO:0007669"/>
    <property type="project" value="TreeGrafter"/>
</dbReference>
<evidence type="ECO:0000259" key="10">
    <source>
        <dbReference type="PROSITE" id="PS51384"/>
    </source>
</evidence>
<keyword evidence="3" id="KW-0285">Flavoprotein</keyword>
<keyword evidence="2" id="KW-0028">Amino-acid biosynthesis</keyword>
<evidence type="ECO:0000256" key="2">
    <source>
        <dbReference type="ARBA" id="ARBA00022605"/>
    </source>
</evidence>
<dbReference type="PANTHER" id="PTHR19384:SF84">
    <property type="entry name" value="METHIONINE SYNTHASE REDUCTASE"/>
    <property type="match status" value="1"/>
</dbReference>
<evidence type="ECO:0000256" key="5">
    <source>
        <dbReference type="ARBA" id="ARBA00022827"/>
    </source>
</evidence>
<evidence type="ECO:0000313" key="12">
    <source>
        <dbReference type="Proteomes" id="UP001295684"/>
    </source>
</evidence>
<dbReference type="SUPFAM" id="SSF52343">
    <property type="entry name" value="Ferredoxin reductase-like, C-terminal NADP-linked domain"/>
    <property type="match status" value="1"/>
</dbReference>
<dbReference type="InterPro" id="IPR001709">
    <property type="entry name" value="Flavoprot_Pyr_Nucl_cyt_Rdtase"/>
</dbReference>
<name>A0AAD1U8E3_EUPCR</name>
<dbReference type="Proteomes" id="UP001295684">
    <property type="component" value="Unassembled WGS sequence"/>
</dbReference>
<dbReference type="InterPro" id="IPR017938">
    <property type="entry name" value="Riboflavin_synthase-like_b-brl"/>
</dbReference>
<dbReference type="Pfam" id="PF00175">
    <property type="entry name" value="NAD_binding_1"/>
    <property type="match status" value="1"/>
</dbReference>
<evidence type="ECO:0000256" key="6">
    <source>
        <dbReference type="ARBA" id="ARBA00023167"/>
    </source>
</evidence>
<proteinExistence type="predicted"/>
<dbReference type="PRINTS" id="PR00369">
    <property type="entry name" value="FLAVODOXIN"/>
</dbReference>
<dbReference type="Gene3D" id="3.40.50.80">
    <property type="entry name" value="Nucleotide-binding domain of ferredoxin-NADP reductase (FNR) module"/>
    <property type="match status" value="1"/>
</dbReference>
<comment type="caution">
    <text evidence="11">The sequence shown here is derived from an EMBL/GenBank/DDBJ whole genome shotgun (WGS) entry which is preliminary data.</text>
</comment>
<dbReference type="GO" id="GO:0005829">
    <property type="term" value="C:cytosol"/>
    <property type="evidence" value="ECO:0007669"/>
    <property type="project" value="TreeGrafter"/>
</dbReference>
<dbReference type="InterPro" id="IPR029039">
    <property type="entry name" value="Flavoprotein-like_sf"/>
</dbReference>
<comment type="cofactor">
    <cofactor evidence="1">
        <name>FAD</name>
        <dbReference type="ChEBI" id="CHEBI:57692"/>
    </cofactor>
</comment>
<keyword evidence="4" id="KW-0949">S-adenosyl-L-methionine</keyword>
<organism evidence="11 12">
    <name type="scientific">Euplotes crassus</name>
    <dbReference type="NCBI Taxonomy" id="5936"/>
    <lineage>
        <taxon>Eukaryota</taxon>
        <taxon>Sar</taxon>
        <taxon>Alveolata</taxon>
        <taxon>Ciliophora</taxon>
        <taxon>Intramacronucleata</taxon>
        <taxon>Spirotrichea</taxon>
        <taxon>Hypotrichia</taxon>
        <taxon>Euplotida</taxon>
        <taxon>Euplotidae</taxon>
        <taxon>Moneuplotes</taxon>
    </lineage>
</organism>
<dbReference type="PROSITE" id="PS50902">
    <property type="entry name" value="FLAVODOXIN_LIKE"/>
    <property type="match status" value="1"/>
</dbReference>
<gene>
    <name evidence="11" type="ORF">ECRASSUSDP1_LOCUS4605</name>
</gene>
<keyword evidence="6" id="KW-0486">Methionine biosynthesis</keyword>
<evidence type="ECO:0000256" key="1">
    <source>
        <dbReference type="ARBA" id="ARBA00001974"/>
    </source>
</evidence>
<feature type="domain" description="Flavodoxin-like" evidence="9">
    <location>
        <begin position="6"/>
        <end position="160"/>
    </location>
</feature>
<dbReference type="AlphaFoldDB" id="A0AAD1U8E3"/>
<protein>
    <recommendedName>
        <fullName evidence="8">Methionine synthase reductase</fullName>
        <ecNumber evidence="7">1.16.1.8</ecNumber>
    </recommendedName>
</protein>
<dbReference type="PRINTS" id="PR00371">
    <property type="entry name" value="FPNCR"/>
</dbReference>
<dbReference type="EMBL" id="CAMPGE010004429">
    <property type="protein sequence ID" value="CAI2363275.1"/>
    <property type="molecule type" value="Genomic_DNA"/>
</dbReference>
<dbReference type="PANTHER" id="PTHR19384">
    <property type="entry name" value="NITRIC OXIDE SYNTHASE-RELATED"/>
    <property type="match status" value="1"/>
</dbReference>
<evidence type="ECO:0000256" key="4">
    <source>
        <dbReference type="ARBA" id="ARBA00022691"/>
    </source>
</evidence>
<evidence type="ECO:0000259" key="9">
    <source>
        <dbReference type="PROSITE" id="PS50902"/>
    </source>
</evidence>
<dbReference type="SUPFAM" id="SSF63380">
    <property type="entry name" value="Riboflavin synthase domain-like"/>
    <property type="match status" value="1"/>
</dbReference>
<dbReference type="SUPFAM" id="SSF52218">
    <property type="entry name" value="Flavoproteins"/>
    <property type="match status" value="1"/>
</dbReference>
<dbReference type="InterPro" id="IPR017927">
    <property type="entry name" value="FAD-bd_FR_type"/>
</dbReference>
<dbReference type="GO" id="GO:0010181">
    <property type="term" value="F:FMN binding"/>
    <property type="evidence" value="ECO:0007669"/>
    <property type="project" value="InterPro"/>
</dbReference>
<evidence type="ECO:0000313" key="11">
    <source>
        <dbReference type="EMBL" id="CAI2363275.1"/>
    </source>
</evidence>
<dbReference type="PROSITE" id="PS51384">
    <property type="entry name" value="FAD_FR"/>
    <property type="match status" value="1"/>
</dbReference>
<evidence type="ECO:0000256" key="3">
    <source>
        <dbReference type="ARBA" id="ARBA00022630"/>
    </source>
</evidence>
<dbReference type="InterPro" id="IPR008254">
    <property type="entry name" value="Flavodoxin/NO_synth"/>
</dbReference>
<dbReference type="Pfam" id="PF00258">
    <property type="entry name" value="Flavodoxin_1"/>
    <property type="match status" value="1"/>
</dbReference>
<sequence>MSDPVVTFIYASQTGNCEEISMDLHTTAKEKGYTSERYEFDQHLKNFDLTNPKPKRVVVILCSSTGDGECPDNGNKFYRYLCKHSKIAKNEKTPESRIFSHLHYTILGLGDSDYSSFHKTPKTVNSAFEALGAKFFHYFGKADEAIGLENEVEPWIKGFWDELATTVVEAKTQAIDPTTEVVHNEESKEMPEEDTTKFEKAKICSKVIESEEYRKVLRLELELDRTLSASEDIQPGSYISVMPKNSLGSVKAFINACKWEETPELIEKLTTEFDFLKSVNKKALGSILGESEHLQEKAVFNYLDYLAFVNPSSAVSMDILETVPKMKSRFYSLSSDPVDTNKLEIGFTVEEHEQNDVFQKGNKIVKQGVCSNYLYRLSEEEKVEFDIKLGKSSLFNTTKKELDNQPPLIFISHGTAVVPFIGVLKRLRRMLETKEIKGLRGIEFYFGIRNKTHDYLFKDELSSLFEYFSSTNPDSKFNIHLAESRPNEFEERKYVQDLINLNTSDLQYKIQVNKALIYICGNGNTMVKAAEKILEEITGSSEQLQDLHKDGRYKKEIWTAN</sequence>
<dbReference type="InterPro" id="IPR001094">
    <property type="entry name" value="Flavdoxin-like"/>
</dbReference>
<keyword evidence="5" id="KW-0274">FAD</keyword>